<protein>
    <recommendedName>
        <fullName evidence="5">Sterol regulatory element-binding protein cleavage-activating protein</fullName>
    </recommendedName>
</protein>
<gene>
    <name evidence="24" type="ORF">SARC_00207</name>
</gene>
<evidence type="ECO:0000313" key="24">
    <source>
        <dbReference type="EMBL" id="KNC87701.1"/>
    </source>
</evidence>
<dbReference type="GO" id="GO:0000139">
    <property type="term" value="C:Golgi membrane"/>
    <property type="evidence" value="ECO:0007669"/>
    <property type="project" value="UniProtKB-SubCell"/>
</dbReference>
<evidence type="ECO:0000256" key="7">
    <source>
        <dbReference type="ARBA" id="ARBA00022574"/>
    </source>
</evidence>
<evidence type="ECO:0000256" key="15">
    <source>
        <dbReference type="ARBA" id="ARBA00023136"/>
    </source>
</evidence>
<evidence type="ECO:0000256" key="18">
    <source>
        <dbReference type="ARBA" id="ARBA00023221"/>
    </source>
</evidence>
<feature type="region of interest" description="Disordered" evidence="21">
    <location>
        <begin position="737"/>
        <end position="766"/>
    </location>
</feature>
<evidence type="ECO:0000256" key="22">
    <source>
        <dbReference type="SAM" id="Phobius"/>
    </source>
</evidence>
<dbReference type="PROSITE" id="PS50156">
    <property type="entry name" value="SSD"/>
    <property type="match status" value="1"/>
</dbReference>
<evidence type="ECO:0000313" key="25">
    <source>
        <dbReference type="Proteomes" id="UP000054560"/>
    </source>
</evidence>
<keyword evidence="25" id="KW-1185">Reference proteome</keyword>
<feature type="transmembrane region" description="Helical" evidence="22">
    <location>
        <begin position="292"/>
        <end position="310"/>
    </location>
</feature>
<dbReference type="PROSITE" id="PS50082">
    <property type="entry name" value="WD_REPEATS_2"/>
    <property type="match status" value="1"/>
</dbReference>
<evidence type="ECO:0000256" key="9">
    <source>
        <dbReference type="ARBA" id="ARBA00022737"/>
    </source>
</evidence>
<keyword evidence="9" id="KW-0677">Repeat</keyword>
<dbReference type="SUPFAM" id="SSF50978">
    <property type="entry name" value="WD40 repeat-like"/>
    <property type="match status" value="1"/>
</dbReference>
<evidence type="ECO:0000259" key="23">
    <source>
        <dbReference type="PROSITE" id="PS50156"/>
    </source>
</evidence>
<accession>A0A0L0GFT6</accession>
<feature type="transmembrane region" description="Helical" evidence="22">
    <location>
        <begin position="562"/>
        <end position="582"/>
    </location>
</feature>
<evidence type="ECO:0000256" key="21">
    <source>
        <dbReference type="SAM" id="MobiDB-lite"/>
    </source>
</evidence>
<dbReference type="GO" id="GO:0045540">
    <property type="term" value="P:regulation of cholesterol biosynthetic process"/>
    <property type="evidence" value="ECO:0007669"/>
    <property type="project" value="TreeGrafter"/>
</dbReference>
<evidence type="ECO:0000256" key="17">
    <source>
        <dbReference type="ARBA" id="ARBA00023180"/>
    </source>
</evidence>
<feature type="transmembrane region" description="Helical" evidence="22">
    <location>
        <begin position="359"/>
        <end position="379"/>
    </location>
</feature>
<feature type="repeat" description="WD" evidence="20">
    <location>
        <begin position="649"/>
        <end position="688"/>
    </location>
</feature>
<evidence type="ECO:0000256" key="1">
    <source>
        <dbReference type="ARBA" id="ARBA00004477"/>
    </source>
</evidence>
<evidence type="ECO:0000256" key="13">
    <source>
        <dbReference type="ARBA" id="ARBA00023098"/>
    </source>
</evidence>
<dbReference type="STRING" id="667725.A0A0L0GFT6"/>
<feature type="transmembrane region" description="Helical" evidence="22">
    <location>
        <begin position="425"/>
        <end position="448"/>
    </location>
</feature>
<keyword evidence="6" id="KW-0153">Cholesterol metabolism</keyword>
<dbReference type="Pfam" id="PF12349">
    <property type="entry name" value="Sterol-sensing"/>
    <property type="match status" value="1"/>
</dbReference>
<comment type="similarity">
    <text evidence="4">Belongs to the WD repeat SCAP family.</text>
</comment>
<evidence type="ECO:0000256" key="8">
    <source>
        <dbReference type="ARBA" id="ARBA00022692"/>
    </source>
</evidence>
<evidence type="ECO:0000256" key="3">
    <source>
        <dbReference type="ARBA" id="ARBA00004653"/>
    </source>
</evidence>
<dbReference type="AlphaFoldDB" id="A0A0L0GFT6"/>
<dbReference type="SUPFAM" id="SSF82866">
    <property type="entry name" value="Multidrug efflux transporter AcrB transmembrane domain"/>
    <property type="match status" value="1"/>
</dbReference>
<dbReference type="GO" id="GO:0032934">
    <property type="term" value="F:sterol binding"/>
    <property type="evidence" value="ECO:0007669"/>
    <property type="project" value="InterPro"/>
</dbReference>
<evidence type="ECO:0000256" key="14">
    <source>
        <dbReference type="ARBA" id="ARBA00023121"/>
    </source>
</evidence>
<organism evidence="24 25">
    <name type="scientific">Sphaeroforma arctica JP610</name>
    <dbReference type="NCBI Taxonomy" id="667725"/>
    <lineage>
        <taxon>Eukaryota</taxon>
        <taxon>Ichthyosporea</taxon>
        <taxon>Ichthyophonida</taxon>
        <taxon>Sphaeroforma</taxon>
    </lineage>
</organism>
<feature type="domain" description="SSD" evidence="23">
    <location>
        <begin position="291"/>
        <end position="450"/>
    </location>
</feature>
<keyword evidence="10" id="KW-0256">Endoplasmic reticulum</keyword>
<dbReference type="InterPro" id="IPR030225">
    <property type="entry name" value="SCAP"/>
</dbReference>
<dbReference type="SMART" id="SM00320">
    <property type="entry name" value="WD40"/>
    <property type="match status" value="4"/>
</dbReference>
<name>A0A0L0GFT6_9EUKA</name>
<dbReference type="Pfam" id="PF00400">
    <property type="entry name" value="WD40"/>
    <property type="match status" value="1"/>
</dbReference>
<dbReference type="EMBL" id="KQ241601">
    <property type="protein sequence ID" value="KNC87701.1"/>
    <property type="molecule type" value="Genomic_DNA"/>
</dbReference>
<feature type="region of interest" description="Disordered" evidence="21">
    <location>
        <begin position="1052"/>
        <end position="1094"/>
    </location>
</feature>
<keyword evidence="15 22" id="KW-0472">Membrane</keyword>
<feature type="transmembrane region" description="Helical" evidence="22">
    <location>
        <begin position="485"/>
        <end position="504"/>
    </location>
</feature>
<dbReference type="PANTHER" id="PTHR46378">
    <property type="entry name" value="STEROL REGULATORY ELEMENT-BINDING PROTEIN CLEAVAGE-ACTIVATING PROTEIN"/>
    <property type="match status" value="1"/>
</dbReference>
<dbReference type="GO" id="GO:0008203">
    <property type="term" value="P:cholesterol metabolic process"/>
    <property type="evidence" value="ECO:0007669"/>
    <property type="project" value="UniProtKB-KW"/>
</dbReference>
<dbReference type="eggNOG" id="KOG1933">
    <property type="taxonomic scope" value="Eukaryota"/>
</dbReference>
<evidence type="ECO:0000256" key="4">
    <source>
        <dbReference type="ARBA" id="ARBA00007410"/>
    </source>
</evidence>
<feature type="transmembrane region" description="Helical" evidence="22">
    <location>
        <begin position="322"/>
        <end position="347"/>
    </location>
</feature>
<feature type="transmembrane region" description="Helical" evidence="22">
    <location>
        <begin position="400"/>
        <end position="419"/>
    </location>
</feature>
<dbReference type="Gene3D" id="2.130.10.10">
    <property type="entry name" value="YVTN repeat-like/Quinoprotein amine dehydrogenase"/>
    <property type="match status" value="2"/>
</dbReference>
<evidence type="ECO:0000256" key="19">
    <source>
        <dbReference type="ARBA" id="ARBA00045958"/>
    </source>
</evidence>
<keyword evidence="13" id="KW-0443">Lipid metabolism</keyword>
<sequence length="1149" mass="126245">MDEVEAVGPRRGSILRSQESTAFTSRYTSDGLPISADRSPTAVFRQQFYRIGYFCATHPFVIFFVTFIAWTLCSLPLLLFGLGDLQPRLIAWSATSAPTGMEAQLPSRPEVTLLSMRLDVPRDATPDVNACRHIILTTMDTLKRIEGFHTEIGSRNVSFTDFCYQPDDQEQLCVLAAPGHFWKDDRAALMADPDPLETMTRSSAIYREAIVGGATHAWGSNQVIGFSSLSTTFAFETSDERAGDRSLFLQRLTGWLQSENSTVNANISWHFSDMQTTHLYFEVPQIELSSDVIFLVCTYVLVILYIYFSVETKFHMVKSKVGLGLTSVVMLLISLSMSVGICQMFGFVPTLVVVEVIPFLIIAVGVENIFFITHAVVATPLDNSVHHRVAEGLSNTGNKVVVYLLAELMLTIVGSLSSIDALREFSIFTFFSLLVDFYLQIIFFPAVLSIDIRRMELSDIQMHLKHCQTVHQPRRRRSRFLTRRPGKLISALAMVLLLVAAFILSESEGANISLPPYNTNKLLNEYNGILLDKRYVAYVPPMNGALRDIAGPNGSRIDLTTIHVSTEASIVNVALTVFDTLVKTMTEIAKEVTSHMWLNMVLIVVLFLVIMAWVWRMTSGLHDRLPDTSDMVEKWKDGDIETDQFGLESDQHSAEISQLVYSEQVLISSCTDSIVKVWHIDTGQCLRTYSFLQPDIVPPDEEDETVWSIAIAAKGLVAIGLGSGALLVDRLNLRSSSRERPGQSSYLDSPDQGIRGSAKAGSGGEQLRTRASSCSTLTRLNSACTSGVSCIATGSYYIISGDADGCVRAWSATAGLESESSSFLSLPSLASTSSDSDADMTSMGRTVPLSNITDLNTMRNFLSVVCHTAAVTVLEMSGQLCVSGSTDASVCILSLSQGAILHKLDGHHHAISSLSLWNWARGGLRVASGDENGTVCLWDAHLGKKSRALSGLTSAVLTTCVDNRPTFSHTSASRTLIMGCDFEQLIVWDARSGRACCNLPVPDQGLVQPAHLKNGLVAIGAMDSIGLYDAISGTCVRVIDLPKLQVTVDRREARRRRVRQQHNQDNDQQNSTGNTPNGASNHNAQYAGEDDERPRIVSQQDMSQHVDTTILPSIPVSVRFCGEIVVCSRGNSLFRLSRRRSEDKDNKAE</sequence>
<feature type="compositionally biased region" description="Polar residues" evidence="21">
    <location>
        <begin position="1071"/>
        <end position="1084"/>
    </location>
</feature>
<dbReference type="InterPro" id="IPR001680">
    <property type="entry name" value="WD40_rpt"/>
</dbReference>
<dbReference type="PANTHER" id="PTHR46378:SF1">
    <property type="entry name" value="STEROL REGULATORY ELEMENT-BINDING PROTEIN CLEAVAGE-ACTIVATING PROTEIN"/>
    <property type="match status" value="1"/>
</dbReference>
<keyword evidence="8 22" id="KW-0812">Transmembrane</keyword>
<dbReference type="GO" id="GO:0012507">
    <property type="term" value="C:ER to Golgi transport vesicle membrane"/>
    <property type="evidence" value="ECO:0007669"/>
    <property type="project" value="UniProtKB-SubCell"/>
</dbReference>
<comment type="subcellular location">
    <subcellularLocation>
        <location evidence="2">Cytoplasmic vesicle</location>
        <location evidence="2">COPII-coated vesicle membrane</location>
        <topology evidence="2">Multi-pass membrane protein</topology>
    </subcellularLocation>
    <subcellularLocation>
        <location evidence="1">Endoplasmic reticulum membrane</location>
        <topology evidence="1">Multi-pass membrane protein</topology>
    </subcellularLocation>
    <subcellularLocation>
        <location evidence="3">Golgi apparatus membrane</location>
        <topology evidence="3">Multi-pass membrane protein</topology>
    </subcellularLocation>
</comment>
<feature type="transmembrane region" description="Helical" evidence="22">
    <location>
        <begin position="594"/>
        <end position="615"/>
    </location>
</feature>
<keyword evidence="11 22" id="KW-1133">Transmembrane helix</keyword>
<dbReference type="eggNOG" id="KOG0266">
    <property type="taxonomic scope" value="Eukaryota"/>
</dbReference>
<feature type="compositionally biased region" description="Low complexity" evidence="21">
    <location>
        <begin position="1061"/>
        <end position="1070"/>
    </location>
</feature>
<dbReference type="RefSeq" id="XP_014161603.1">
    <property type="nucleotide sequence ID" value="XM_014306128.1"/>
</dbReference>
<keyword evidence="18" id="KW-0753">Steroid metabolism</keyword>
<feature type="transmembrane region" description="Helical" evidence="22">
    <location>
        <begin position="60"/>
        <end position="82"/>
    </location>
</feature>
<evidence type="ECO:0000256" key="2">
    <source>
        <dbReference type="ARBA" id="ARBA00004557"/>
    </source>
</evidence>
<dbReference type="GeneID" id="25900711"/>
<comment type="function">
    <text evidence="19">Escort protein required for cholesterol as well as lipid homeostasis. Regulates export of the SCAP-SREBP complex from the endoplasmic reticulum to the Golgi upon low cholesterol, thereby regulating the processing of sterol regulatory element-binding proteins (SREBPs) SREBF1/SREBP1 and SREBF2/SREBP2. At high sterol concentrations, formation of a ternary complex with INSIG (INSIG1 or INSIG2) leads to mask the ER export signal in SCAP, promoting retention of the complex in the endoplasmic reticulum. Low sterol concentrations trigger release of INSIG, a conformational change in the SSD domain of SCAP, unmasking of the ER export signal, promoting recruitment into COPII-coated vesicles and transport of the SCAP-SREBP to the Golgi: in the Golgi, SREBPs are then processed, releasing the transcription factor fragment of SREBPs from the membrane, its import into the nucleus and up-regulation of LDLR, INSIG1 and the mevalonate pathway. Binds cholesterol via its SSD domain.</text>
</comment>
<reference evidence="24 25" key="1">
    <citation type="submission" date="2011-02" db="EMBL/GenBank/DDBJ databases">
        <title>The Genome Sequence of Sphaeroforma arctica JP610.</title>
        <authorList>
            <consortium name="The Broad Institute Genome Sequencing Platform"/>
            <person name="Russ C."/>
            <person name="Cuomo C."/>
            <person name="Young S.K."/>
            <person name="Zeng Q."/>
            <person name="Gargeya S."/>
            <person name="Alvarado L."/>
            <person name="Berlin A."/>
            <person name="Chapman S.B."/>
            <person name="Chen Z."/>
            <person name="Freedman E."/>
            <person name="Gellesch M."/>
            <person name="Goldberg J."/>
            <person name="Griggs A."/>
            <person name="Gujja S."/>
            <person name="Heilman E."/>
            <person name="Heiman D."/>
            <person name="Howarth C."/>
            <person name="Mehta T."/>
            <person name="Neiman D."/>
            <person name="Pearson M."/>
            <person name="Roberts A."/>
            <person name="Saif S."/>
            <person name="Shea T."/>
            <person name="Shenoy N."/>
            <person name="Sisk P."/>
            <person name="Stolte C."/>
            <person name="Sykes S."/>
            <person name="White J."/>
            <person name="Yandava C."/>
            <person name="Burger G."/>
            <person name="Gray M.W."/>
            <person name="Holland P.W.H."/>
            <person name="King N."/>
            <person name="Lang F.B.F."/>
            <person name="Roger A.J."/>
            <person name="Ruiz-Trillo I."/>
            <person name="Haas B."/>
            <person name="Nusbaum C."/>
            <person name="Birren B."/>
        </authorList>
    </citation>
    <scope>NUCLEOTIDE SEQUENCE [LARGE SCALE GENOMIC DNA]</scope>
    <source>
        <strain evidence="24 25">JP610</strain>
    </source>
</reference>
<dbReference type="GO" id="GO:0005789">
    <property type="term" value="C:endoplasmic reticulum membrane"/>
    <property type="evidence" value="ECO:0007669"/>
    <property type="project" value="UniProtKB-SubCell"/>
</dbReference>
<keyword evidence="14" id="KW-0446">Lipid-binding</keyword>
<dbReference type="InterPro" id="IPR015943">
    <property type="entry name" value="WD40/YVTN_repeat-like_dom_sf"/>
</dbReference>
<dbReference type="InterPro" id="IPR000731">
    <property type="entry name" value="SSD"/>
</dbReference>
<evidence type="ECO:0000256" key="10">
    <source>
        <dbReference type="ARBA" id="ARBA00022824"/>
    </source>
</evidence>
<evidence type="ECO:0000256" key="5">
    <source>
        <dbReference type="ARBA" id="ARBA00019541"/>
    </source>
</evidence>
<keyword evidence="17" id="KW-0325">Glycoprotein</keyword>
<dbReference type="OrthoDB" id="361494at2759"/>
<keyword evidence="12" id="KW-0333">Golgi apparatus</keyword>
<dbReference type="GO" id="GO:0032936">
    <property type="term" value="C:SREBP-SCAP complex"/>
    <property type="evidence" value="ECO:0007669"/>
    <property type="project" value="TreeGrafter"/>
</dbReference>
<dbReference type="GO" id="GO:0032933">
    <property type="term" value="P:SREBP signaling pathway"/>
    <property type="evidence" value="ECO:0007669"/>
    <property type="project" value="InterPro"/>
</dbReference>
<evidence type="ECO:0000256" key="11">
    <source>
        <dbReference type="ARBA" id="ARBA00022989"/>
    </source>
</evidence>
<dbReference type="InterPro" id="IPR036322">
    <property type="entry name" value="WD40_repeat_dom_sf"/>
</dbReference>
<dbReference type="Proteomes" id="UP000054560">
    <property type="component" value="Unassembled WGS sequence"/>
</dbReference>
<proteinExistence type="inferred from homology"/>
<evidence type="ECO:0000256" key="12">
    <source>
        <dbReference type="ARBA" id="ARBA00023034"/>
    </source>
</evidence>
<evidence type="ECO:0000256" key="6">
    <source>
        <dbReference type="ARBA" id="ARBA00022548"/>
    </source>
</evidence>
<keyword evidence="16" id="KW-1207">Sterol metabolism</keyword>
<evidence type="ECO:0000256" key="16">
    <source>
        <dbReference type="ARBA" id="ARBA00023166"/>
    </source>
</evidence>
<keyword evidence="7 20" id="KW-0853">WD repeat</keyword>
<evidence type="ECO:0000256" key="20">
    <source>
        <dbReference type="PROSITE-ProRule" id="PRU00221"/>
    </source>
</evidence>
<dbReference type="InterPro" id="IPR053958">
    <property type="entry name" value="HMGCR/SNAP/NPC1-like_SSD"/>
</dbReference>